<organism evidence="4 5">
    <name type="scientific">Claviceps purpurea (strain 20.1)</name>
    <name type="common">Ergot fungus</name>
    <name type="synonym">Sphacelia segetum</name>
    <dbReference type="NCBI Taxonomy" id="1111077"/>
    <lineage>
        <taxon>Eukaryota</taxon>
        <taxon>Fungi</taxon>
        <taxon>Dikarya</taxon>
        <taxon>Ascomycota</taxon>
        <taxon>Pezizomycotina</taxon>
        <taxon>Sordariomycetes</taxon>
        <taxon>Hypocreomycetidae</taxon>
        <taxon>Hypocreales</taxon>
        <taxon>Clavicipitaceae</taxon>
        <taxon>Claviceps</taxon>
    </lineage>
</organism>
<dbReference type="eggNOG" id="KOG0017">
    <property type="taxonomic scope" value="Eukaryota"/>
</dbReference>
<feature type="domain" description="Reverse transcriptase Ty1/copia-type" evidence="3">
    <location>
        <begin position="54"/>
        <end position="213"/>
    </location>
</feature>
<comment type="caution">
    <text evidence="4">The sequence shown here is derived from an EMBL/GenBank/DDBJ whole genome shotgun (WGS) entry which is preliminary data.</text>
</comment>
<accession>M1WIS1</accession>
<dbReference type="AlphaFoldDB" id="M1WIS1"/>
<evidence type="ECO:0000313" key="4">
    <source>
        <dbReference type="EMBL" id="CCE35040.1"/>
    </source>
</evidence>
<dbReference type="InterPro" id="IPR013103">
    <property type="entry name" value="RVT_2"/>
</dbReference>
<name>M1WIS1_CLAP2</name>
<dbReference type="Proteomes" id="UP000016801">
    <property type="component" value="Unassembled WGS sequence"/>
</dbReference>
<comment type="subcellular location">
    <subcellularLocation>
        <location evidence="1">Mitochondrion</location>
    </subcellularLocation>
</comment>
<dbReference type="OrthoDB" id="5017987at2759"/>
<dbReference type="SUPFAM" id="SSF56672">
    <property type="entry name" value="DNA/RNA polymerases"/>
    <property type="match status" value="1"/>
</dbReference>
<keyword evidence="5" id="KW-1185">Reference proteome</keyword>
<evidence type="ECO:0000256" key="1">
    <source>
        <dbReference type="ARBA" id="ARBA00004173"/>
    </source>
</evidence>
<dbReference type="HOGENOM" id="CLU_855317_0_0_1"/>
<evidence type="ECO:0000313" key="5">
    <source>
        <dbReference type="Proteomes" id="UP000016801"/>
    </source>
</evidence>
<evidence type="ECO:0000259" key="3">
    <source>
        <dbReference type="Pfam" id="PF07727"/>
    </source>
</evidence>
<proteinExistence type="predicted"/>
<dbReference type="GO" id="GO:0005739">
    <property type="term" value="C:mitochondrion"/>
    <property type="evidence" value="ECO:0007669"/>
    <property type="project" value="UniProtKB-SubCell"/>
</dbReference>
<dbReference type="STRING" id="1111077.M1WIS1"/>
<dbReference type="Pfam" id="PF07727">
    <property type="entry name" value="RVT_2"/>
    <property type="match status" value="1"/>
</dbReference>
<protein>
    <recommendedName>
        <fullName evidence="3">Reverse transcriptase Ty1/copia-type domain-containing protein</fullName>
    </recommendedName>
</protein>
<keyword evidence="2" id="KW-0496">Mitochondrion</keyword>
<gene>
    <name evidence="4" type="ORF">CPUR_01968</name>
</gene>
<dbReference type="InterPro" id="IPR043502">
    <property type="entry name" value="DNA/RNA_pol_sf"/>
</dbReference>
<dbReference type="EMBL" id="CAGA01000189">
    <property type="protein sequence ID" value="CCE35040.1"/>
    <property type="molecule type" value="Genomic_DNA"/>
</dbReference>
<reference evidence="4 5" key="1">
    <citation type="journal article" date="2013" name="PLoS Genet.">
        <title>Plant-symbiotic fungi as chemical engineers: Multi-genome analysis of the Clavicipitaceae reveals dynamics of alkaloid loci.</title>
        <authorList>
            <person name="Schardl C.L."/>
            <person name="Young C.A."/>
            <person name="Hesse U."/>
            <person name="Amyotte S.G."/>
            <person name="Andreeva K."/>
            <person name="Calie P.J."/>
            <person name="Fleetwood D.J."/>
            <person name="Haws D.C."/>
            <person name="Moore N."/>
            <person name="Oeser B."/>
            <person name="Panaccione D.G."/>
            <person name="Schweri K.K."/>
            <person name="Voisey C.R."/>
            <person name="Farman M.L."/>
            <person name="Jaromczyk J.W."/>
            <person name="Roe B.A."/>
            <person name="O'Sullivan D.M."/>
            <person name="Scott B."/>
            <person name="Tudzynski P."/>
            <person name="An Z."/>
            <person name="Arnaoudova E.G."/>
            <person name="Bullock C.T."/>
            <person name="Charlton N.D."/>
            <person name="Chen L."/>
            <person name="Cox M."/>
            <person name="Dinkins R.D."/>
            <person name="Florea S."/>
            <person name="Glenn A.E."/>
            <person name="Gordon A."/>
            <person name="Gueldener U."/>
            <person name="Harris D.R."/>
            <person name="Hollin W."/>
            <person name="Jaromczyk J."/>
            <person name="Johnson R.D."/>
            <person name="Khan A.K."/>
            <person name="Leistner E."/>
            <person name="Leuchtmann A."/>
            <person name="Li C."/>
            <person name="Liu J."/>
            <person name="Liu J."/>
            <person name="Liu M."/>
            <person name="Mace W."/>
            <person name="Machado C."/>
            <person name="Nagabhyru P."/>
            <person name="Pan J."/>
            <person name="Schmid J."/>
            <person name="Sugawara K."/>
            <person name="Steiner U."/>
            <person name="Takach J.E."/>
            <person name="Tanaka E."/>
            <person name="Webb J.S."/>
            <person name="Wilson E.V."/>
            <person name="Wiseman J.L."/>
            <person name="Yoshida R."/>
            <person name="Zeng Z."/>
        </authorList>
    </citation>
    <scope>NUCLEOTIDE SEQUENCE [LARGE SCALE GENOMIC DNA]</scope>
    <source>
        <strain evidence="4 5">20.1</strain>
    </source>
</reference>
<dbReference type="VEuPathDB" id="FungiDB:CPUR_01968"/>
<evidence type="ECO:0000256" key="2">
    <source>
        <dbReference type="ARBA" id="ARBA00023128"/>
    </source>
</evidence>
<sequence length="325" mass="37558">MPHRSQLPPPPTFKTKLETHPMGARFKEAERVHLASHGQMESWTEVSQSSIKRKGEQILDCMWVYTYKFNKHHKFEKCKARLVVRGDQQRHISSHDTYAATLASRSFRMLMAIAAKYGLELKQYDVTNAFVHASLDRDIYMKMPKGYQKPGFILELQKALYGLRISPLLWQKDFTATLKALGFQSVPHEPCCMIKEEVIIFFYVDDIIIAYKQENADKSKLLGPTPRGTFPFDKSFIWSDDIPPLAYCSRPIIISDGPPRRVNIKHQADVLRRDRLMEKDDQEIKRRAILQRNWREPTNVNAIAMRPSCQGTPAVQEGARAAQQR</sequence>